<dbReference type="GO" id="GO:0000775">
    <property type="term" value="C:chromosome, centromeric region"/>
    <property type="evidence" value="ECO:0007669"/>
    <property type="project" value="TreeGrafter"/>
</dbReference>
<dbReference type="KEGG" id="gmw:113511195"/>
<evidence type="ECO:0000313" key="6">
    <source>
        <dbReference type="RefSeq" id="XP_026750613.1"/>
    </source>
</evidence>
<dbReference type="RefSeq" id="XP_026750613.1">
    <property type="nucleotide sequence ID" value="XM_026894812.3"/>
</dbReference>
<dbReference type="OrthoDB" id="5199543at2759"/>
<feature type="compositionally biased region" description="Polar residues" evidence="4">
    <location>
        <begin position="128"/>
        <end position="137"/>
    </location>
</feature>
<comment type="similarity">
    <text evidence="1">Belongs to the DCC1 family.</text>
</comment>
<evidence type="ECO:0000313" key="5">
    <source>
        <dbReference type="Proteomes" id="UP001652740"/>
    </source>
</evidence>
<dbReference type="InterPro" id="IPR019128">
    <property type="entry name" value="Dcc1"/>
</dbReference>
<evidence type="ECO:0000256" key="1">
    <source>
        <dbReference type="ARBA" id="ARBA00007017"/>
    </source>
</evidence>
<dbReference type="PANTHER" id="PTHR13395:SF6">
    <property type="entry name" value="SISTER CHROMATID COHESION PROTEIN DCC1"/>
    <property type="match status" value="1"/>
</dbReference>
<evidence type="ECO:0000256" key="4">
    <source>
        <dbReference type="SAM" id="MobiDB-lite"/>
    </source>
</evidence>
<dbReference type="Proteomes" id="UP001652740">
    <property type="component" value="Unplaced"/>
</dbReference>
<feature type="region of interest" description="Disordered" evidence="4">
    <location>
        <begin position="117"/>
        <end position="145"/>
    </location>
</feature>
<dbReference type="FunCoup" id="A0A6J1WB93">
    <property type="interactions" value="1185"/>
</dbReference>
<dbReference type="PANTHER" id="PTHR13395">
    <property type="entry name" value="SISTER CHROMATID COHESION PROTEIN DCC1-RELATED"/>
    <property type="match status" value="1"/>
</dbReference>
<accession>A0A6J1WB93</accession>
<dbReference type="GeneID" id="113511195"/>
<evidence type="ECO:0000256" key="3">
    <source>
        <dbReference type="ARBA" id="ARBA00022705"/>
    </source>
</evidence>
<evidence type="ECO:0000256" key="2">
    <source>
        <dbReference type="ARBA" id="ARBA00017682"/>
    </source>
</evidence>
<organism evidence="5 6">
    <name type="scientific">Galleria mellonella</name>
    <name type="common">Greater wax moth</name>
    <dbReference type="NCBI Taxonomy" id="7137"/>
    <lineage>
        <taxon>Eukaryota</taxon>
        <taxon>Metazoa</taxon>
        <taxon>Ecdysozoa</taxon>
        <taxon>Arthropoda</taxon>
        <taxon>Hexapoda</taxon>
        <taxon>Insecta</taxon>
        <taxon>Pterygota</taxon>
        <taxon>Neoptera</taxon>
        <taxon>Endopterygota</taxon>
        <taxon>Lepidoptera</taxon>
        <taxon>Glossata</taxon>
        <taxon>Ditrysia</taxon>
        <taxon>Pyraloidea</taxon>
        <taxon>Pyralidae</taxon>
        <taxon>Galleriinae</taxon>
        <taxon>Galleria</taxon>
    </lineage>
</organism>
<keyword evidence="3" id="KW-0235">DNA replication</keyword>
<dbReference type="GO" id="GO:0031390">
    <property type="term" value="C:Ctf18 RFC-like complex"/>
    <property type="evidence" value="ECO:0007669"/>
    <property type="project" value="InterPro"/>
</dbReference>
<dbReference type="GO" id="GO:0034088">
    <property type="term" value="P:maintenance of mitotic sister chromatid cohesion"/>
    <property type="evidence" value="ECO:0007669"/>
    <property type="project" value="TreeGrafter"/>
</dbReference>
<reference evidence="6" key="1">
    <citation type="submission" date="2025-08" db="UniProtKB">
        <authorList>
            <consortium name="RefSeq"/>
        </authorList>
    </citation>
    <scope>IDENTIFICATION</scope>
    <source>
        <tissue evidence="6">Whole larvae</tissue>
    </source>
</reference>
<dbReference type="GO" id="GO:0006260">
    <property type="term" value="P:DNA replication"/>
    <property type="evidence" value="ECO:0007669"/>
    <property type="project" value="UniProtKB-KW"/>
</dbReference>
<proteinExistence type="inferred from homology"/>
<dbReference type="Pfam" id="PF09724">
    <property type="entry name" value="Dcc1"/>
    <property type="match status" value="1"/>
</dbReference>
<dbReference type="InParanoid" id="A0A6J1WB93"/>
<gene>
    <name evidence="6" type="primary">LOC113511195</name>
</gene>
<dbReference type="GO" id="GO:0000785">
    <property type="term" value="C:chromatin"/>
    <property type="evidence" value="ECO:0007669"/>
    <property type="project" value="TreeGrafter"/>
</dbReference>
<dbReference type="AlphaFoldDB" id="A0A6J1WB93"/>
<protein>
    <recommendedName>
        <fullName evidence="2">Sister chromatid cohesion protein DCC1</fullName>
    </recommendedName>
</protein>
<sequence length="429" mass="49216">MDMNSGELRTPEDARKIIKTAKLHESELTEITQILRFPKPSEKNDNLRLMLLDTNLLAEIESGNELVFKGDPDENVVLCTSNKTYDVKEAETSNSLLLVPDLLLGASTSLDETMKNKSMECDSDSSLDKSNASLNKSTESDDGTKTPRIIQHKDIINTFFTYYEVKPCKPRLSKLRKLLDPTKFQGLELEYAVDKSKLLNYDAIFDQTQASRAELDTELEKIQAIKIDDYYRLLEFDYEFRVLSYMLDLIEENSWPLNRISKEITLESLKDLVPSSILKAMFRFYTKEAVVEDSVQYYQYKQDKVCSFLARVLLKSAGKFNLAEFLQAWRDSVPEGMTTDESLLSGIALIDKTTIPQVIWGFAESDLPEDINERFKILFQTRTKWTVDQISPYIECYATEKMNVNALLTKYARASTQDGVRVFSAKHMK</sequence>
<keyword evidence="5" id="KW-1185">Reference proteome</keyword>
<name>A0A6J1WB93_GALME</name>